<reference evidence="2" key="1">
    <citation type="journal article" date="2021" name="bioRxiv">
        <title>Whole Genome Assembly and Annotation of Northern Wild Rice, Zizania palustris L., Supports a Whole Genome Duplication in the Zizania Genus.</title>
        <authorList>
            <person name="Haas M."/>
            <person name="Kono T."/>
            <person name="Macchietto M."/>
            <person name="Millas R."/>
            <person name="McGilp L."/>
            <person name="Shao M."/>
            <person name="Duquette J."/>
            <person name="Hirsch C.N."/>
            <person name="Kimball J."/>
        </authorList>
    </citation>
    <scope>NUCLEOTIDE SEQUENCE</scope>
    <source>
        <tissue evidence="2">Fresh leaf tissue</tissue>
    </source>
</reference>
<feature type="region of interest" description="Disordered" evidence="1">
    <location>
        <begin position="1"/>
        <end position="20"/>
    </location>
</feature>
<keyword evidence="3" id="KW-1185">Reference proteome</keyword>
<comment type="caution">
    <text evidence="2">The sequence shown here is derived from an EMBL/GenBank/DDBJ whole genome shotgun (WGS) entry which is preliminary data.</text>
</comment>
<name>A0A8J5TDE4_ZIZPA</name>
<evidence type="ECO:0000256" key="1">
    <source>
        <dbReference type="SAM" id="MobiDB-lite"/>
    </source>
</evidence>
<protein>
    <submittedName>
        <fullName evidence="2">Uncharacterized protein</fullName>
    </submittedName>
</protein>
<accession>A0A8J5TDE4</accession>
<dbReference type="AlphaFoldDB" id="A0A8J5TDE4"/>
<organism evidence="2 3">
    <name type="scientific">Zizania palustris</name>
    <name type="common">Northern wild rice</name>
    <dbReference type="NCBI Taxonomy" id="103762"/>
    <lineage>
        <taxon>Eukaryota</taxon>
        <taxon>Viridiplantae</taxon>
        <taxon>Streptophyta</taxon>
        <taxon>Embryophyta</taxon>
        <taxon>Tracheophyta</taxon>
        <taxon>Spermatophyta</taxon>
        <taxon>Magnoliopsida</taxon>
        <taxon>Liliopsida</taxon>
        <taxon>Poales</taxon>
        <taxon>Poaceae</taxon>
        <taxon>BOP clade</taxon>
        <taxon>Oryzoideae</taxon>
        <taxon>Oryzeae</taxon>
        <taxon>Zizaniinae</taxon>
        <taxon>Zizania</taxon>
    </lineage>
</organism>
<proteinExistence type="predicted"/>
<sequence>MGRADTNGARPGPPASPRIASTASFVGVAGSPTRFPSALVSHELATVSAMNEEDEILRAVERNTIGSRRRS</sequence>
<reference evidence="2" key="2">
    <citation type="submission" date="2021-02" db="EMBL/GenBank/DDBJ databases">
        <authorList>
            <person name="Kimball J.A."/>
            <person name="Haas M.W."/>
            <person name="Macchietto M."/>
            <person name="Kono T."/>
            <person name="Duquette J."/>
            <person name="Shao M."/>
        </authorList>
    </citation>
    <scope>NUCLEOTIDE SEQUENCE</scope>
    <source>
        <tissue evidence="2">Fresh leaf tissue</tissue>
    </source>
</reference>
<dbReference type="Proteomes" id="UP000729402">
    <property type="component" value="Unassembled WGS sequence"/>
</dbReference>
<evidence type="ECO:0000313" key="2">
    <source>
        <dbReference type="EMBL" id="KAG8076869.1"/>
    </source>
</evidence>
<gene>
    <name evidence="2" type="ORF">GUJ93_ZPchr0006g43824</name>
</gene>
<dbReference type="EMBL" id="JAAALK010000283">
    <property type="protein sequence ID" value="KAG8076869.1"/>
    <property type="molecule type" value="Genomic_DNA"/>
</dbReference>
<evidence type="ECO:0000313" key="3">
    <source>
        <dbReference type="Proteomes" id="UP000729402"/>
    </source>
</evidence>